<evidence type="ECO:0000256" key="1">
    <source>
        <dbReference type="SAM" id="MobiDB-lite"/>
    </source>
</evidence>
<name>J3KUX5_ORYBR</name>
<reference evidence="2" key="1">
    <citation type="submission" date="2015-06" db="UniProtKB">
        <authorList>
            <consortium name="EnsemblPlants"/>
        </authorList>
    </citation>
    <scope>IDENTIFICATION</scope>
</reference>
<keyword evidence="3" id="KW-1185">Reference proteome</keyword>
<proteinExistence type="predicted"/>
<dbReference type="Proteomes" id="UP000006038">
    <property type="component" value="Unassembled WGS sequence"/>
</dbReference>
<dbReference type="EnsemblPlants" id="OB0089G10010.1">
    <property type="protein sequence ID" value="OB0089G10010.1"/>
    <property type="gene ID" value="OB0089G10010"/>
</dbReference>
<feature type="compositionally biased region" description="Basic and acidic residues" evidence="1">
    <location>
        <begin position="108"/>
        <end position="123"/>
    </location>
</feature>
<feature type="region of interest" description="Disordered" evidence="1">
    <location>
        <begin position="68"/>
        <end position="123"/>
    </location>
</feature>
<feature type="region of interest" description="Disordered" evidence="1">
    <location>
        <begin position="1"/>
        <end position="21"/>
    </location>
</feature>
<evidence type="ECO:0000313" key="3">
    <source>
        <dbReference type="Proteomes" id="UP000006038"/>
    </source>
</evidence>
<dbReference type="HOGENOM" id="CLU_1725117_0_0_1"/>
<organism evidence="2">
    <name type="scientific">Oryza brachyantha</name>
    <name type="common">malo sina</name>
    <dbReference type="NCBI Taxonomy" id="4533"/>
    <lineage>
        <taxon>Eukaryota</taxon>
        <taxon>Viridiplantae</taxon>
        <taxon>Streptophyta</taxon>
        <taxon>Embryophyta</taxon>
        <taxon>Tracheophyta</taxon>
        <taxon>Spermatophyta</taxon>
        <taxon>Magnoliopsida</taxon>
        <taxon>Liliopsida</taxon>
        <taxon>Poales</taxon>
        <taxon>Poaceae</taxon>
        <taxon>BOP clade</taxon>
        <taxon>Oryzoideae</taxon>
        <taxon>Oryzeae</taxon>
        <taxon>Oryzinae</taxon>
        <taxon>Oryza</taxon>
    </lineage>
</organism>
<dbReference type="Gramene" id="OB0089G10010.1">
    <property type="protein sequence ID" value="OB0089G10010.1"/>
    <property type="gene ID" value="OB0089G10010"/>
</dbReference>
<dbReference type="AlphaFoldDB" id="J3KUX5"/>
<accession>J3KUX5</accession>
<protein>
    <submittedName>
        <fullName evidence="2">Uncharacterized protein</fullName>
    </submittedName>
</protein>
<sequence length="174" mass="19467">MSWRGGTVEDGRDGTTAAARDTARACGWRKMTGLIGGDHQSVSREERGVGLDLGALTGCGLGWASARRAQRGRGKEERGKGGELACPAERGKQAEWRERAGWLGRWPTGREEKEKEWAEGGDGDFERALDRGLGNLRTTQYSHNKSKTCMNYRFVRQIRSETRKRKLLAEQRQD</sequence>
<feature type="compositionally biased region" description="Basic and acidic residues" evidence="1">
    <location>
        <begin position="89"/>
        <end position="100"/>
    </location>
</feature>
<evidence type="ECO:0000313" key="2">
    <source>
        <dbReference type="EnsemblPlants" id="OB0089G10010.1"/>
    </source>
</evidence>